<organism evidence="1">
    <name type="scientific">freshwater metagenome</name>
    <dbReference type="NCBI Taxonomy" id="449393"/>
    <lineage>
        <taxon>unclassified sequences</taxon>
        <taxon>metagenomes</taxon>
        <taxon>ecological metagenomes</taxon>
    </lineage>
</organism>
<protein>
    <submittedName>
        <fullName evidence="1">Unannotated protein</fullName>
    </submittedName>
</protein>
<dbReference type="EMBL" id="CAFBNC010000123">
    <property type="protein sequence ID" value="CAB4950613.1"/>
    <property type="molecule type" value="Genomic_DNA"/>
</dbReference>
<proteinExistence type="predicted"/>
<reference evidence="1" key="1">
    <citation type="submission" date="2020-05" db="EMBL/GenBank/DDBJ databases">
        <authorList>
            <person name="Chiriac C."/>
            <person name="Salcher M."/>
            <person name="Ghai R."/>
            <person name="Kavagutti S V."/>
        </authorList>
    </citation>
    <scope>NUCLEOTIDE SEQUENCE</scope>
</reference>
<sequence length="62" mass="6662">MTPPMGVLGGHVLEHLCSCVVGKCPEQTFTDMGIRMGDRSRRALRPGRVEHLGGGVEIQSSN</sequence>
<evidence type="ECO:0000313" key="1">
    <source>
        <dbReference type="EMBL" id="CAB4950613.1"/>
    </source>
</evidence>
<gene>
    <name evidence="1" type="ORF">UFOPK3733_01851</name>
</gene>
<name>A0A6J7K691_9ZZZZ</name>
<dbReference type="AlphaFoldDB" id="A0A6J7K691"/>
<accession>A0A6J7K691</accession>